<dbReference type="InterPro" id="IPR037401">
    <property type="entry name" value="SnoaL-like"/>
</dbReference>
<dbReference type="EMBL" id="JAEACQ010000234">
    <property type="protein sequence ID" value="MBL7629681.1"/>
    <property type="molecule type" value="Genomic_DNA"/>
</dbReference>
<dbReference type="Pfam" id="PF13577">
    <property type="entry name" value="SnoaL_4"/>
    <property type="match status" value="1"/>
</dbReference>
<comment type="caution">
    <text evidence="2">The sequence shown here is derived from an EMBL/GenBank/DDBJ whole genome shotgun (WGS) entry which is preliminary data.</text>
</comment>
<dbReference type="Gene3D" id="3.10.450.50">
    <property type="match status" value="1"/>
</dbReference>
<dbReference type="CDD" id="cd00531">
    <property type="entry name" value="NTF2_like"/>
    <property type="match status" value="1"/>
</dbReference>
<keyword evidence="3" id="KW-1185">Reference proteome</keyword>
<evidence type="ECO:0000259" key="1">
    <source>
        <dbReference type="Pfam" id="PF13577"/>
    </source>
</evidence>
<proteinExistence type="predicted"/>
<name>A0A937RPM3_9ACTN</name>
<accession>A0A937RPM3</accession>
<dbReference type="Proteomes" id="UP000604475">
    <property type="component" value="Unassembled WGS sequence"/>
</dbReference>
<sequence length="133" mass="14947">MLPSPADHVAISALYADYCLTMDLDDVEGWVALFTPDARYEVYGRVFEGHDKLRKMLTAAPRGTHLGGLPRIEMVGPDRASVRRNLVFLIRGSDDIRSAFYTDDLVRTPDGWRIAACRCQFETADGLSDRPDR</sequence>
<reference evidence="2" key="1">
    <citation type="submission" date="2020-12" db="EMBL/GenBank/DDBJ databases">
        <title>Genomic characterization of non-nitrogen-fixing Frankia strains.</title>
        <authorList>
            <person name="Carlos-Shanley C."/>
            <person name="Guerra T."/>
            <person name="Hahn D."/>
        </authorList>
    </citation>
    <scope>NUCLEOTIDE SEQUENCE</scope>
    <source>
        <strain evidence="2">CN6</strain>
    </source>
</reference>
<dbReference type="RefSeq" id="WP_203001297.1">
    <property type="nucleotide sequence ID" value="NZ_JADWYU010000089.1"/>
</dbReference>
<dbReference type="SUPFAM" id="SSF54427">
    <property type="entry name" value="NTF2-like"/>
    <property type="match status" value="1"/>
</dbReference>
<evidence type="ECO:0000313" key="2">
    <source>
        <dbReference type="EMBL" id="MBL7629681.1"/>
    </source>
</evidence>
<organism evidence="2 3">
    <name type="scientific">Frankia nepalensis</name>
    <dbReference type="NCBI Taxonomy" id="1836974"/>
    <lineage>
        <taxon>Bacteria</taxon>
        <taxon>Bacillati</taxon>
        <taxon>Actinomycetota</taxon>
        <taxon>Actinomycetes</taxon>
        <taxon>Frankiales</taxon>
        <taxon>Frankiaceae</taxon>
        <taxon>Frankia</taxon>
    </lineage>
</organism>
<protein>
    <submittedName>
        <fullName evidence="2">Nuclear transport factor 2 family protein</fullName>
    </submittedName>
</protein>
<dbReference type="AlphaFoldDB" id="A0A937RPM3"/>
<feature type="domain" description="SnoaL-like" evidence="1">
    <location>
        <begin position="7"/>
        <end position="117"/>
    </location>
</feature>
<evidence type="ECO:0000313" key="3">
    <source>
        <dbReference type="Proteomes" id="UP000604475"/>
    </source>
</evidence>
<dbReference type="InterPro" id="IPR032710">
    <property type="entry name" value="NTF2-like_dom_sf"/>
</dbReference>
<gene>
    <name evidence="2" type="ORF">I7412_21410</name>
</gene>